<feature type="transmembrane region" description="Helical" evidence="7">
    <location>
        <begin position="699"/>
        <end position="722"/>
    </location>
</feature>
<evidence type="ECO:0000256" key="7">
    <source>
        <dbReference type="SAM" id="Phobius"/>
    </source>
</evidence>
<evidence type="ECO:0000256" key="2">
    <source>
        <dbReference type="ARBA" id="ARBA00022448"/>
    </source>
</evidence>
<feature type="compositionally biased region" description="Basic and acidic residues" evidence="6">
    <location>
        <begin position="61"/>
        <end position="80"/>
    </location>
</feature>
<proteinExistence type="evidence at transcript level"/>
<dbReference type="GO" id="GO:0016020">
    <property type="term" value="C:membrane"/>
    <property type="evidence" value="ECO:0007669"/>
    <property type="project" value="UniProtKB-SubCell"/>
</dbReference>
<keyword evidence="2" id="KW-0813">Transport</keyword>
<feature type="chain" id="PRO_5009111611" evidence="8">
    <location>
        <begin position="19"/>
        <end position="726"/>
    </location>
</feature>
<reference evidence="10" key="1">
    <citation type="journal article" date="2016" name="Mol. Biol. Evol.">
        <title>The Evolution of Silicon Transport in Eukaryotes.</title>
        <authorList>
            <person name="Marron A.O."/>
            <person name="Ratcliffe S."/>
            <person name="Wheeler G.L."/>
            <person name="Goldstein R.E."/>
            <person name="King N."/>
            <person name="Not F."/>
            <person name="de Vargas C."/>
            <person name="Richter D.J."/>
        </authorList>
    </citation>
    <scope>NUCLEOTIDE SEQUENCE</scope>
    <source>
        <strain evidence="10">ATCC 50959</strain>
    </source>
</reference>
<sequence>LFSLFSLCSVLSISMSNGVVMKTLKGPIAGEESLVDDHNDTAFGSDERQPLVPASPPRGSRSHEPRSSPSHSEKREAEHKSKNKVWLQRVQMAFLFLMLLLPAIAFSATDELDEENHFYSVSSDMPARIPMTSDASFVEVFVEVQEPKNTTSNFTMYLETAEGERVRGTWTLQLEGNPSLLKDHHTFSRSHKGYTLLVTTSHEDQLYFGLRWHPMPDQVENEVVFAALILAFVYFLIVFELIHRTLAAMLGSFIALGVLAALNKRPDLEVIISWIDYETVMLLFGMMIIVGVLAETGIFEFCAVQAYKLSQGRVWTLLTMLCMFSAIVSAFLDNVTTILLLTPVTIRMCNVIGLDPRPILLAEVVFSNIGGTATAVGDPPNVLIVSSDWTEVSGEKDIEFSEFTGHMFLGIVFVTGVCYYFLRFMYRNVPLDNPDPPEVAEIKRELLIWQRTSSRVGGASHEEEKVRTLLAKKIRELESIVQDVAENTRETWANNVKKMVLENQIKDYNLLWTCCIVLSLVILMFFLHSIPEIHLDLGWIACIGAVCLLLVSGIHDLEKVLEKVEWGTLLFFAALFILMEALAELGLIAWIGDETAGLIKSVPEGSRLEVALLLILWISAIASSFIDNIPFTSAMIPVLKSIANDPDAGVPLRPLVWALAFGACLGGNGTLIGASANVVCAGLAEQEGIIISFNYFFKIGFPIMLVSTAIATCYLLVCHSAIGWDV</sequence>
<feature type="compositionally biased region" description="Basic and acidic residues" evidence="6">
    <location>
        <begin position="35"/>
        <end position="49"/>
    </location>
</feature>
<dbReference type="CDD" id="cd01116">
    <property type="entry name" value="P_permease"/>
    <property type="match status" value="1"/>
</dbReference>
<dbReference type="PANTHER" id="PTHR43568">
    <property type="entry name" value="P PROTEIN"/>
    <property type="match status" value="1"/>
</dbReference>
<dbReference type="EMBL" id="KU821767">
    <property type="protein sequence ID" value="AOW69294.1"/>
    <property type="molecule type" value="mRNA"/>
</dbReference>
<keyword evidence="4 7" id="KW-1133">Transmembrane helix</keyword>
<feature type="signal peptide" evidence="8">
    <location>
        <begin position="1"/>
        <end position="18"/>
    </location>
</feature>
<feature type="domain" description="Citrate transporter-like" evidence="9">
    <location>
        <begin position="234"/>
        <end position="662"/>
    </location>
</feature>
<feature type="region of interest" description="Disordered" evidence="6">
    <location>
        <begin position="35"/>
        <end position="81"/>
    </location>
</feature>
<dbReference type="AlphaFoldDB" id="A0A1D8RAF7"/>
<dbReference type="InterPro" id="IPR051475">
    <property type="entry name" value="Diverse_Ion_Transporter"/>
</dbReference>
<evidence type="ECO:0000256" key="8">
    <source>
        <dbReference type="SAM" id="SignalP"/>
    </source>
</evidence>
<evidence type="ECO:0000256" key="3">
    <source>
        <dbReference type="ARBA" id="ARBA00022692"/>
    </source>
</evidence>
<dbReference type="InterPro" id="IPR004680">
    <property type="entry name" value="Cit_transptr-like_dom"/>
</dbReference>
<feature type="transmembrane region" description="Helical" evidence="7">
    <location>
        <begin position="611"/>
        <end position="631"/>
    </location>
</feature>
<keyword evidence="3 7" id="KW-0812">Transmembrane</keyword>
<evidence type="ECO:0000256" key="6">
    <source>
        <dbReference type="SAM" id="MobiDB-lite"/>
    </source>
</evidence>
<dbReference type="PANTHER" id="PTHR43568:SF1">
    <property type="entry name" value="P PROTEIN"/>
    <property type="match status" value="1"/>
</dbReference>
<dbReference type="Pfam" id="PF03600">
    <property type="entry name" value="CitMHS"/>
    <property type="match status" value="1"/>
</dbReference>
<dbReference type="GO" id="GO:0055085">
    <property type="term" value="P:transmembrane transport"/>
    <property type="evidence" value="ECO:0007669"/>
    <property type="project" value="InterPro"/>
</dbReference>
<keyword evidence="5 7" id="KW-0472">Membrane</keyword>
<feature type="transmembrane region" description="Helical" evidence="7">
    <location>
        <begin position="282"/>
        <end position="302"/>
    </location>
</feature>
<comment type="subcellular location">
    <subcellularLocation>
        <location evidence="1">Membrane</location>
        <topology evidence="1">Multi-pass membrane protein</topology>
    </subcellularLocation>
</comment>
<evidence type="ECO:0000256" key="1">
    <source>
        <dbReference type="ARBA" id="ARBA00004141"/>
    </source>
</evidence>
<evidence type="ECO:0000256" key="5">
    <source>
        <dbReference type="ARBA" id="ARBA00023136"/>
    </source>
</evidence>
<organism evidence="10">
    <name type="scientific">Salpingoeca dolichothecata</name>
    <dbReference type="NCBI Taxonomy" id="1742605"/>
    <lineage>
        <taxon>Eukaryota</taxon>
        <taxon>Choanoflagellata</taxon>
        <taxon>Craspedida</taxon>
        <taxon>Salpingoecidae</taxon>
        <taxon>Salpingoeca</taxon>
    </lineage>
</organism>
<accession>A0A1D8RAF7</accession>
<feature type="transmembrane region" description="Helical" evidence="7">
    <location>
        <begin position="314"/>
        <end position="332"/>
    </location>
</feature>
<evidence type="ECO:0000256" key="4">
    <source>
        <dbReference type="ARBA" id="ARBA00022989"/>
    </source>
</evidence>
<feature type="transmembrane region" description="Helical" evidence="7">
    <location>
        <begin position="508"/>
        <end position="531"/>
    </location>
</feature>
<feature type="transmembrane region" description="Helical" evidence="7">
    <location>
        <begin position="537"/>
        <end position="557"/>
    </location>
</feature>
<evidence type="ECO:0000259" key="9">
    <source>
        <dbReference type="Pfam" id="PF03600"/>
    </source>
</evidence>
<evidence type="ECO:0000313" key="10">
    <source>
        <dbReference type="EMBL" id="AOW69294.1"/>
    </source>
</evidence>
<feature type="transmembrane region" description="Helical" evidence="7">
    <location>
        <begin position="90"/>
        <end position="109"/>
    </location>
</feature>
<feature type="transmembrane region" description="Helical" evidence="7">
    <location>
        <begin position="246"/>
        <end position="262"/>
    </location>
</feature>
<protein>
    <submittedName>
        <fullName evidence="10">Pink-eyed dilution-like protein</fullName>
    </submittedName>
</protein>
<feature type="transmembrane region" description="Helical" evidence="7">
    <location>
        <begin position="223"/>
        <end position="239"/>
    </location>
</feature>
<feature type="non-terminal residue" evidence="10">
    <location>
        <position position="1"/>
    </location>
</feature>
<name>A0A1D8RAF7_9EUKA</name>
<keyword evidence="8" id="KW-0732">Signal</keyword>
<feature type="transmembrane region" description="Helical" evidence="7">
    <location>
        <begin position="569"/>
        <end position="591"/>
    </location>
</feature>
<feature type="transmembrane region" description="Helical" evidence="7">
    <location>
        <begin position="403"/>
        <end position="422"/>
    </location>
</feature>